<dbReference type="Proteomes" id="UP000314294">
    <property type="component" value="Unassembled WGS sequence"/>
</dbReference>
<dbReference type="AlphaFoldDB" id="A0A4Z2E8H9"/>
<sequence>MWVSLSPSISIPTPISAGLARGAGPHGWRQSRGDTAEGQPGARWTVAQKPQREKEGEEKMERGGPRQDEDTGPVVRVGFRFLGRPGPRRAGLRGVSSFLLAHADHRCSSANFTRMASSGPSIVSMLPLAGHT</sequence>
<feature type="compositionally biased region" description="Basic and acidic residues" evidence="1">
    <location>
        <begin position="50"/>
        <end position="69"/>
    </location>
</feature>
<feature type="compositionally biased region" description="Low complexity" evidence="1">
    <location>
        <begin position="1"/>
        <end position="16"/>
    </location>
</feature>
<gene>
    <name evidence="2" type="ORF">EYF80_064762</name>
</gene>
<reference evidence="2 3" key="1">
    <citation type="submission" date="2019-03" db="EMBL/GenBank/DDBJ databases">
        <title>First draft genome of Liparis tanakae, snailfish: a comprehensive survey of snailfish specific genes.</title>
        <authorList>
            <person name="Kim W."/>
            <person name="Song I."/>
            <person name="Jeong J.-H."/>
            <person name="Kim D."/>
            <person name="Kim S."/>
            <person name="Ryu S."/>
            <person name="Song J.Y."/>
            <person name="Lee S.K."/>
        </authorList>
    </citation>
    <scope>NUCLEOTIDE SEQUENCE [LARGE SCALE GENOMIC DNA]</scope>
    <source>
        <tissue evidence="2">Muscle</tissue>
    </source>
</reference>
<proteinExistence type="predicted"/>
<comment type="caution">
    <text evidence="2">The sequence shown here is derived from an EMBL/GenBank/DDBJ whole genome shotgun (WGS) entry which is preliminary data.</text>
</comment>
<feature type="region of interest" description="Disordered" evidence="1">
    <location>
        <begin position="1"/>
        <end position="74"/>
    </location>
</feature>
<evidence type="ECO:0000313" key="3">
    <source>
        <dbReference type="Proteomes" id="UP000314294"/>
    </source>
</evidence>
<dbReference type="EMBL" id="SRLO01013392">
    <property type="protein sequence ID" value="TNN25109.1"/>
    <property type="molecule type" value="Genomic_DNA"/>
</dbReference>
<organism evidence="2 3">
    <name type="scientific">Liparis tanakae</name>
    <name type="common">Tanaka's snailfish</name>
    <dbReference type="NCBI Taxonomy" id="230148"/>
    <lineage>
        <taxon>Eukaryota</taxon>
        <taxon>Metazoa</taxon>
        <taxon>Chordata</taxon>
        <taxon>Craniata</taxon>
        <taxon>Vertebrata</taxon>
        <taxon>Euteleostomi</taxon>
        <taxon>Actinopterygii</taxon>
        <taxon>Neopterygii</taxon>
        <taxon>Teleostei</taxon>
        <taxon>Neoteleostei</taxon>
        <taxon>Acanthomorphata</taxon>
        <taxon>Eupercaria</taxon>
        <taxon>Perciformes</taxon>
        <taxon>Cottioidei</taxon>
        <taxon>Cottales</taxon>
        <taxon>Liparidae</taxon>
        <taxon>Liparis</taxon>
    </lineage>
</organism>
<name>A0A4Z2E8H9_9TELE</name>
<accession>A0A4Z2E8H9</accession>
<evidence type="ECO:0000256" key="1">
    <source>
        <dbReference type="SAM" id="MobiDB-lite"/>
    </source>
</evidence>
<evidence type="ECO:0000313" key="2">
    <source>
        <dbReference type="EMBL" id="TNN25109.1"/>
    </source>
</evidence>
<keyword evidence="3" id="KW-1185">Reference proteome</keyword>
<protein>
    <submittedName>
        <fullName evidence="2">Uncharacterized protein</fullName>
    </submittedName>
</protein>